<feature type="domain" description="Non-haem dioxygenase N-terminal" evidence="5">
    <location>
        <begin position="82"/>
        <end position="159"/>
    </location>
</feature>
<dbReference type="RefSeq" id="XP_040677423.1">
    <property type="nucleotide sequence ID" value="XM_040824444.1"/>
</dbReference>
<evidence type="ECO:0000313" key="7">
    <source>
        <dbReference type="Proteomes" id="UP000030816"/>
    </source>
</evidence>
<evidence type="ECO:0000259" key="4">
    <source>
        <dbReference type="Pfam" id="PF03171"/>
    </source>
</evidence>
<feature type="domain" description="Isopenicillin N synthase-like Fe(2+) 2OG dioxygenase" evidence="4">
    <location>
        <begin position="228"/>
        <end position="320"/>
    </location>
</feature>
<dbReference type="Pfam" id="PF03171">
    <property type="entry name" value="2OG-FeII_Oxy"/>
    <property type="match status" value="1"/>
</dbReference>
<comment type="caution">
    <text evidence="6">The sequence shown here is derived from an EMBL/GenBank/DDBJ whole genome shotgun (WGS) entry which is preliminary data.</text>
</comment>
<proteinExistence type="inferred from homology"/>
<dbReference type="InterPro" id="IPR044861">
    <property type="entry name" value="IPNS-like_FE2OG_OXY"/>
</dbReference>
<evidence type="ECO:0000313" key="6">
    <source>
        <dbReference type="EMBL" id="KHN96357.1"/>
    </source>
</evidence>
<dbReference type="InterPro" id="IPR050231">
    <property type="entry name" value="Iron_ascorbate_oxido_reductase"/>
</dbReference>
<dbReference type="Pfam" id="PF14226">
    <property type="entry name" value="DIOX_N"/>
    <property type="match status" value="1"/>
</dbReference>
<dbReference type="InterPro" id="IPR027443">
    <property type="entry name" value="IPNS-like_sf"/>
</dbReference>
<keyword evidence="2" id="KW-0223">Dioxygenase</keyword>
<feature type="region of interest" description="Disordered" evidence="3">
    <location>
        <begin position="1"/>
        <end position="24"/>
    </location>
</feature>
<gene>
    <name evidence="6" type="ORF">MAM_05646</name>
</gene>
<dbReference type="EMBL" id="AZHE01000015">
    <property type="protein sequence ID" value="KHN96357.1"/>
    <property type="molecule type" value="Genomic_DNA"/>
</dbReference>
<reference evidence="6 7" key="1">
    <citation type="journal article" date="2014" name="Proc. Natl. Acad. Sci. U.S.A.">
        <title>Trajectory and genomic determinants of fungal-pathogen speciation and host adaptation.</title>
        <authorList>
            <person name="Hu X."/>
            <person name="Xiao G."/>
            <person name="Zheng P."/>
            <person name="Shang Y."/>
            <person name="Su Y."/>
            <person name="Zhang X."/>
            <person name="Liu X."/>
            <person name="Zhan S."/>
            <person name="St Leger R.J."/>
            <person name="Wang C."/>
        </authorList>
    </citation>
    <scope>NUCLEOTIDE SEQUENCE [LARGE SCALE GENOMIC DNA]</scope>
    <source>
        <strain evidence="6 7">ARSEF 1941</strain>
    </source>
</reference>
<evidence type="ECO:0000256" key="2">
    <source>
        <dbReference type="ARBA" id="ARBA00022964"/>
    </source>
</evidence>
<dbReference type="OrthoDB" id="406156at2759"/>
<dbReference type="InterPro" id="IPR026992">
    <property type="entry name" value="DIOX_N"/>
</dbReference>
<dbReference type="SUPFAM" id="SSF51197">
    <property type="entry name" value="Clavaminate synthase-like"/>
    <property type="match status" value="1"/>
</dbReference>
<protein>
    <submittedName>
        <fullName evidence="6">Oxoglutarate/iron-dependent oxygenase</fullName>
    </submittedName>
</protein>
<keyword evidence="2" id="KW-0560">Oxidoreductase</keyword>
<comment type="similarity">
    <text evidence="1">Belongs to the iron/ascorbate-dependent oxidoreductase family.</text>
</comment>
<dbReference type="GeneID" id="63740101"/>
<dbReference type="Gene3D" id="2.60.120.330">
    <property type="entry name" value="B-lactam Antibiotic, Isopenicillin N Synthase, Chain"/>
    <property type="match status" value="1"/>
</dbReference>
<accession>A0A0B2WS96</accession>
<evidence type="ECO:0000256" key="3">
    <source>
        <dbReference type="SAM" id="MobiDB-lite"/>
    </source>
</evidence>
<dbReference type="AlphaFoldDB" id="A0A0B2WS96"/>
<keyword evidence="7" id="KW-1185">Reference proteome</keyword>
<dbReference type="HOGENOM" id="CLU_010119_10_0_1"/>
<dbReference type="Proteomes" id="UP000030816">
    <property type="component" value="Unassembled WGS sequence"/>
</dbReference>
<dbReference type="PANTHER" id="PTHR47990">
    <property type="entry name" value="2-OXOGLUTARATE (2OG) AND FE(II)-DEPENDENT OXYGENASE SUPERFAMILY PROTEIN-RELATED"/>
    <property type="match status" value="1"/>
</dbReference>
<sequence length="388" mass="43343">MSRTSLAMPHHVPSTPLAKYTHPPETGEHLSYADLITLDLAEYDKPGGKEKLASQLGQTVHTTGSHLPPSGRGGIPDIALKGFFYITNIGLTQAQIDEQFAIAKSFFALPTPEKLRFRAPLEDGNYNGYRPLGAVEVLPGLRDNLEFYSVFKFTPRTQRSAQPQVIREHASEIELFQRHMHENVTRKLLALIALALQLPADELVKGHRYDANCDSSLRYMMYRARSEADNKKYKDLYLRGHSDNGTLTYVFQQPVAALQVRRGPDSGWEYLRVPEGKVAVNVADILEFLSNGYMKSGIHRVVAPPADQACVDRLGVLYFVRPSDDLPLKTLDSPFLRSVGHGKKTGESGDLDISASEWVRSRVKKNWKGAVTEGVDTREGFLTKVFYA</sequence>
<evidence type="ECO:0000256" key="1">
    <source>
        <dbReference type="ARBA" id="ARBA00008056"/>
    </source>
</evidence>
<dbReference type="GO" id="GO:0051213">
    <property type="term" value="F:dioxygenase activity"/>
    <property type="evidence" value="ECO:0007669"/>
    <property type="project" value="UniProtKB-KW"/>
</dbReference>
<dbReference type="STRING" id="1081103.A0A0B2WS96"/>
<evidence type="ECO:0000259" key="5">
    <source>
        <dbReference type="Pfam" id="PF14226"/>
    </source>
</evidence>
<organism evidence="6 7">
    <name type="scientific">Metarhizium album (strain ARSEF 1941)</name>
    <dbReference type="NCBI Taxonomy" id="1081103"/>
    <lineage>
        <taxon>Eukaryota</taxon>
        <taxon>Fungi</taxon>
        <taxon>Dikarya</taxon>
        <taxon>Ascomycota</taxon>
        <taxon>Pezizomycotina</taxon>
        <taxon>Sordariomycetes</taxon>
        <taxon>Hypocreomycetidae</taxon>
        <taxon>Hypocreales</taxon>
        <taxon>Clavicipitaceae</taxon>
        <taxon>Metarhizium</taxon>
    </lineage>
</organism>
<name>A0A0B2WS96_METAS</name>